<dbReference type="AlphaFoldDB" id="A0AAV7PE86"/>
<proteinExistence type="predicted"/>
<accession>A0AAV7PE86</accession>
<organism evidence="1 2">
    <name type="scientific">Pleurodeles waltl</name>
    <name type="common">Iberian ribbed newt</name>
    <dbReference type="NCBI Taxonomy" id="8319"/>
    <lineage>
        <taxon>Eukaryota</taxon>
        <taxon>Metazoa</taxon>
        <taxon>Chordata</taxon>
        <taxon>Craniata</taxon>
        <taxon>Vertebrata</taxon>
        <taxon>Euteleostomi</taxon>
        <taxon>Amphibia</taxon>
        <taxon>Batrachia</taxon>
        <taxon>Caudata</taxon>
        <taxon>Salamandroidea</taxon>
        <taxon>Salamandridae</taxon>
        <taxon>Pleurodelinae</taxon>
        <taxon>Pleurodeles</taxon>
    </lineage>
</organism>
<protein>
    <submittedName>
        <fullName evidence="1">Uncharacterized protein</fullName>
    </submittedName>
</protein>
<evidence type="ECO:0000313" key="1">
    <source>
        <dbReference type="EMBL" id="KAJ1124848.1"/>
    </source>
</evidence>
<dbReference type="EMBL" id="JANPWB010000011">
    <property type="protein sequence ID" value="KAJ1124848.1"/>
    <property type="molecule type" value="Genomic_DNA"/>
</dbReference>
<keyword evidence="2" id="KW-1185">Reference proteome</keyword>
<sequence length="99" mass="10716">MASFCDVDRLVKGADNEDRAVFLGTACKCDVGFVMVDENAPVKAIVVVGFIEEMVIFNLRDDKEHVIVLVSVIDAVVVTAKVVDDVVVEDFLVNASTVN</sequence>
<gene>
    <name evidence="1" type="ORF">NDU88_003296</name>
</gene>
<dbReference type="Proteomes" id="UP001066276">
    <property type="component" value="Chromosome 7"/>
</dbReference>
<reference evidence="1" key="1">
    <citation type="journal article" date="2022" name="bioRxiv">
        <title>Sequencing and chromosome-scale assembly of the giantPleurodeles waltlgenome.</title>
        <authorList>
            <person name="Brown T."/>
            <person name="Elewa A."/>
            <person name="Iarovenko S."/>
            <person name="Subramanian E."/>
            <person name="Araus A.J."/>
            <person name="Petzold A."/>
            <person name="Susuki M."/>
            <person name="Suzuki K.-i.T."/>
            <person name="Hayashi T."/>
            <person name="Toyoda A."/>
            <person name="Oliveira C."/>
            <person name="Osipova E."/>
            <person name="Leigh N.D."/>
            <person name="Simon A."/>
            <person name="Yun M.H."/>
        </authorList>
    </citation>
    <scope>NUCLEOTIDE SEQUENCE</scope>
    <source>
        <strain evidence="1">20211129_DDA</strain>
        <tissue evidence="1">Liver</tissue>
    </source>
</reference>
<name>A0AAV7PE86_PLEWA</name>
<comment type="caution">
    <text evidence="1">The sequence shown here is derived from an EMBL/GenBank/DDBJ whole genome shotgun (WGS) entry which is preliminary data.</text>
</comment>
<evidence type="ECO:0000313" key="2">
    <source>
        <dbReference type="Proteomes" id="UP001066276"/>
    </source>
</evidence>